<dbReference type="Proteomes" id="UP000824161">
    <property type="component" value="Unassembled WGS sequence"/>
</dbReference>
<sequence>MKVSQTGQELYQIVTEGEDPYVYTHALSKANPADSVVLTFDYCSPQGVDFLQVFLAAPVSEERSSRTKALEATSEWKTWSYNLYFSIRDCAWGRAGDYLRLDFGDRAGVSLQIRNLYFRSMTAEEKKEVEQQEAEEQRDQAMEARLKDYLSRDYPEAGITSVQVDGDQVTVQGYCPSGKTYALAEIPPYQDVTESSEFPFAAPVGSGAFSSTLDRWVERDGMLYDRALSKWAVVLLEGEKETLASHARYADQVGTLPELPPLELSSKKGLGGFHINPVVGDLDELGITSVTVNILPTQQMFLSPQANAVAHRYGGKTYYFSESFVQETDERLRHLQEKNIVVAAILLIPPASAHQDPSVGALMQHPSFDPGVGAAHYTMPNLTTPESVNCYAAALDFLAERYGSDQSTHGKIHKWILHNEVDCGRDWTNMGDKPVTVYTDTYLKSMRMCYQIVRQYDARAEVMISLTHSWTHESVQGYSSRHILGLLNEFCRREGDFRWGVAYHPYPQDLNNPRTWEDPDALFSMSTPYVTFKNLEVLDRWSKQPENLYKGTQKRSVWLSENGTNSRTYQQKDLEEQAAGFAYAWKKIKALDGIDGIQWHNWIDNRQEEGLRIGLRKFPDEPDDPYGAKPVWYLYRAAGTEQEEEAFEPYLSVIGLSDWDIVREDIAQ</sequence>
<feature type="domain" description="DUF5722" evidence="2">
    <location>
        <begin position="264"/>
        <end position="660"/>
    </location>
</feature>
<proteinExistence type="predicted"/>
<comment type="caution">
    <text evidence="3">The sequence shown here is derived from an EMBL/GenBank/DDBJ whole genome shotgun (WGS) entry which is preliminary data.</text>
</comment>
<dbReference type="InterPro" id="IPR043780">
    <property type="entry name" value="DUF5722"/>
</dbReference>
<evidence type="ECO:0000256" key="1">
    <source>
        <dbReference type="SAM" id="Coils"/>
    </source>
</evidence>
<reference evidence="3" key="1">
    <citation type="submission" date="2020-10" db="EMBL/GenBank/DDBJ databases">
        <authorList>
            <person name="Gilroy R."/>
        </authorList>
    </citation>
    <scope>NUCLEOTIDE SEQUENCE</scope>
    <source>
        <strain evidence="3">1383</strain>
    </source>
</reference>
<dbReference type="AlphaFoldDB" id="A0A9D1HBI6"/>
<protein>
    <recommendedName>
        <fullName evidence="2">DUF5722 domain-containing protein</fullName>
    </recommendedName>
</protein>
<dbReference type="EMBL" id="DVLY01000173">
    <property type="protein sequence ID" value="HIT98544.1"/>
    <property type="molecule type" value="Genomic_DNA"/>
</dbReference>
<accession>A0A9D1HBI6</accession>
<name>A0A9D1HBI6_9FLAO</name>
<dbReference type="InterPro" id="IPR017853">
    <property type="entry name" value="GH"/>
</dbReference>
<reference evidence="3" key="2">
    <citation type="journal article" date="2021" name="PeerJ">
        <title>Extensive microbial diversity within the chicken gut microbiome revealed by metagenomics and culture.</title>
        <authorList>
            <person name="Gilroy R."/>
            <person name="Ravi A."/>
            <person name="Getino M."/>
            <person name="Pursley I."/>
            <person name="Horton D.L."/>
            <person name="Alikhan N.F."/>
            <person name="Baker D."/>
            <person name="Gharbi K."/>
            <person name="Hall N."/>
            <person name="Watson M."/>
            <person name="Adriaenssens E.M."/>
            <person name="Foster-Nyarko E."/>
            <person name="Jarju S."/>
            <person name="Secka A."/>
            <person name="Antonio M."/>
            <person name="Oren A."/>
            <person name="Chaudhuri R.R."/>
            <person name="La Ragione R."/>
            <person name="Hildebrand F."/>
            <person name="Pallen M.J."/>
        </authorList>
    </citation>
    <scope>NUCLEOTIDE SEQUENCE</scope>
    <source>
        <strain evidence="3">1383</strain>
    </source>
</reference>
<evidence type="ECO:0000259" key="2">
    <source>
        <dbReference type="Pfam" id="PF18989"/>
    </source>
</evidence>
<dbReference type="Gene3D" id="3.20.20.80">
    <property type="entry name" value="Glycosidases"/>
    <property type="match status" value="1"/>
</dbReference>
<keyword evidence="1" id="KW-0175">Coiled coil</keyword>
<dbReference type="SUPFAM" id="SSF51445">
    <property type="entry name" value="(Trans)glycosidases"/>
    <property type="match status" value="1"/>
</dbReference>
<organism evidence="3 4">
    <name type="scientific">Candidatus Merdimorpha stercoravium</name>
    <dbReference type="NCBI Taxonomy" id="2840863"/>
    <lineage>
        <taxon>Bacteria</taxon>
        <taxon>Pseudomonadati</taxon>
        <taxon>Bacteroidota</taxon>
        <taxon>Flavobacteriia</taxon>
        <taxon>Flavobacteriales</taxon>
        <taxon>Candidatus Merdimorpha</taxon>
    </lineage>
</organism>
<evidence type="ECO:0000313" key="4">
    <source>
        <dbReference type="Proteomes" id="UP000824161"/>
    </source>
</evidence>
<dbReference type="Pfam" id="PF18989">
    <property type="entry name" value="DUF5722"/>
    <property type="match status" value="1"/>
</dbReference>
<evidence type="ECO:0000313" key="3">
    <source>
        <dbReference type="EMBL" id="HIT98544.1"/>
    </source>
</evidence>
<feature type="coiled-coil region" evidence="1">
    <location>
        <begin position="120"/>
        <end position="147"/>
    </location>
</feature>
<gene>
    <name evidence="3" type="ORF">IAC44_06890</name>
</gene>